<keyword evidence="8" id="KW-1185">Reference proteome</keyword>
<dbReference type="AlphaFoldDB" id="A0A3N2DPB3"/>
<protein>
    <submittedName>
        <fullName evidence="7">Threonine/homoserine/homoserine lactone efflux protein</fullName>
    </submittedName>
</protein>
<keyword evidence="2" id="KW-1003">Cell membrane</keyword>
<evidence type="ECO:0000313" key="7">
    <source>
        <dbReference type="EMBL" id="ROS01654.1"/>
    </source>
</evidence>
<dbReference type="Pfam" id="PF01810">
    <property type="entry name" value="LysE"/>
    <property type="match status" value="1"/>
</dbReference>
<keyword evidence="4 6" id="KW-1133">Transmembrane helix</keyword>
<dbReference type="GO" id="GO:0005886">
    <property type="term" value="C:plasma membrane"/>
    <property type="evidence" value="ECO:0007669"/>
    <property type="project" value="UniProtKB-SubCell"/>
</dbReference>
<dbReference type="RefSeq" id="WP_123712423.1">
    <property type="nucleotide sequence ID" value="NZ_RKHR01000004.1"/>
</dbReference>
<dbReference type="InterPro" id="IPR001123">
    <property type="entry name" value="LeuE-type"/>
</dbReference>
<dbReference type="GO" id="GO:0015171">
    <property type="term" value="F:amino acid transmembrane transporter activity"/>
    <property type="evidence" value="ECO:0007669"/>
    <property type="project" value="TreeGrafter"/>
</dbReference>
<feature type="transmembrane region" description="Helical" evidence="6">
    <location>
        <begin position="40"/>
        <end position="65"/>
    </location>
</feature>
<reference evidence="7 8" key="1">
    <citation type="submission" date="2018-11" db="EMBL/GenBank/DDBJ databases">
        <title>Genomic Encyclopedia of Type Strains, Phase IV (KMG-IV): sequencing the most valuable type-strain genomes for metagenomic binning, comparative biology and taxonomic classification.</title>
        <authorList>
            <person name="Goeker M."/>
        </authorList>
    </citation>
    <scope>NUCLEOTIDE SEQUENCE [LARGE SCALE GENOMIC DNA]</scope>
    <source>
        <strain evidence="7 8">DSM 100316</strain>
    </source>
</reference>
<evidence type="ECO:0000256" key="6">
    <source>
        <dbReference type="SAM" id="Phobius"/>
    </source>
</evidence>
<accession>A0A3N2DPB3</accession>
<comment type="subcellular location">
    <subcellularLocation>
        <location evidence="1">Cell membrane</location>
        <topology evidence="1">Multi-pass membrane protein</topology>
    </subcellularLocation>
</comment>
<gene>
    <name evidence="7" type="ORF">EDC56_2098</name>
</gene>
<proteinExistence type="predicted"/>
<dbReference type="PANTHER" id="PTHR30086">
    <property type="entry name" value="ARGININE EXPORTER PROTEIN ARGO"/>
    <property type="match status" value="1"/>
</dbReference>
<evidence type="ECO:0000256" key="4">
    <source>
        <dbReference type="ARBA" id="ARBA00022989"/>
    </source>
</evidence>
<evidence type="ECO:0000313" key="8">
    <source>
        <dbReference type="Proteomes" id="UP000275394"/>
    </source>
</evidence>
<sequence length="205" mass="22109">MTWLNAVALATTMLILVTTPGPGVFAVVSRALASGFRVTMPLVFGMVCADLIFLCIAIFGLSLIAGVLDEFFVIVKYLGASYLVWMAYKIWRSKPTTTISEDDDSNERWPATVASGLMIGLSNPKVILFYLGLLPTFVDLGSLDLFGAGIIVAIIFTIAFSVLTGYAYTAAKARHLFQSERASIRLNRLAASAMTATAVAILLRQ</sequence>
<keyword evidence="3 6" id="KW-0812">Transmembrane</keyword>
<feature type="transmembrane region" description="Helical" evidence="6">
    <location>
        <begin position="145"/>
        <end position="166"/>
    </location>
</feature>
<comment type="caution">
    <text evidence="7">The sequence shown here is derived from an EMBL/GenBank/DDBJ whole genome shotgun (WGS) entry which is preliminary data.</text>
</comment>
<feature type="transmembrane region" description="Helical" evidence="6">
    <location>
        <begin position="109"/>
        <end position="133"/>
    </location>
</feature>
<evidence type="ECO:0000256" key="3">
    <source>
        <dbReference type="ARBA" id="ARBA00022692"/>
    </source>
</evidence>
<dbReference type="EMBL" id="RKHR01000004">
    <property type="protein sequence ID" value="ROS01654.1"/>
    <property type="molecule type" value="Genomic_DNA"/>
</dbReference>
<feature type="transmembrane region" description="Helical" evidence="6">
    <location>
        <begin position="6"/>
        <end position="28"/>
    </location>
</feature>
<keyword evidence="5 6" id="KW-0472">Membrane</keyword>
<organism evidence="7 8">
    <name type="scientific">Sinobacterium caligoides</name>
    <dbReference type="NCBI Taxonomy" id="933926"/>
    <lineage>
        <taxon>Bacteria</taxon>
        <taxon>Pseudomonadati</taxon>
        <taxon>Pseudomonadota</taxon>
        <taxon>Gammaproteobacteria</taxon>
        <taxon>Cellvibrionales</taxon>
        <taxon>Spongiibacteraceae</taxon>
        <taxon>Sinobacterium</taxon>
    </lineage>
</organism>
<dbReference type="OrthoDB" id="9804822at2"/>
<feature type="transmembrane region" description="Helical" evidence="6">
    <location>
        <begin position="71"/>
        <end position="88"/>
    </location>
</feature>
<name>A0A3N2DPB3_9GAMM</name>
<evidence type="ECO:0000256" key="5">
    <source>
        <dbReference type="ARBA" id="ARBA00023136"/>
    </source>
</evidence>
<dbReference type="Proteomes" id="UP000275394">
    <property type="component" value="Unassembled WGS sequence"/>
</dbReference>
<dbReference type="PANTHER" id="PTHR30086:SF20">
    <property type="entry name" value="ARGININE EXPORTER PROTEIN ARGO-RELATED"/>
    <property type="match status" value="1"/>
</dbReference>
<evidence type="ECO:0000256" key="1">
    <source>
        <dbReference type="ARBA" id="ARBA00004651"/>
    </source>
</evidence>
<evidence type="ECO:0000256" key="2">
    <source>
        <dbReference type="ARBA" id="ARBA00022475"/>
    </source>
</evidence>